<keyword evidence="6" id="KW-1185">Reference proteome</keyword>
<dbReference type="InterPro" id="IPR036249">
    <property type="entry name" value="Thioredoxin-like_sf"/>
</dbReference>
<dbReference type="SUPFAM" id="SSF47616">
    <property type="entry name" value="GST C-terminal domain-like"/>
    <property type="match status" value="1"/>
</dbReference>
<evidence type="ECO:0000259" key="4">
    <source>
        <dbReference type="PROSITE" id="PS50405"/>
    </source>
</evidence>
<feature type="active site" description="Proton donor/acceptor" evidence="1">
    <location>
        <position position="188"/>
    </location>
</feature>
<dbReference type="GO" id="GO:0004364">
    <property type="term" value="F:glutathione transferase activity"/>
    <property type="evidence" value="ECO:0007669"/>
    <property type="project" value="InterPro"/>
</dbReference>
<dbReference type="InterPro" id="IPR004045">
    <property type="entry name" value="Glutathione_S-Trfase_N"/>
</dbReference>
<evidence type="ECO:0000256" key="2">
    <source>
        <dbReference type="PIRSR" id="PIRSR015753-2"/>
    </source>
</evidence>
<dbReference type="Gene3D" id="3.40.30.10">
    <property type="entry name" value="Glutaredoxin"/>
    <property type="match status" value="1"/>
</dbReference>
<evidence type="ECO:0000313" key="5">
    <source>
        <dbReference type="EMBL" id="CEJ89717.1"/>
    </source>
</evidence>
<dbReference type="InterPro" id="IPR016639">
    <property type="entry name" value="GST_Omega/GSH"/>
</dbReference>
<dbReference type="GO" id="GO:0005737">
    <property type="term" value="C:cytoplasm"/>
    <property type="evidence" value="ECO:0007669"/>
    <property type="project" value="TreeGrafter"/>
</dbReference>
<dbReference type="Proteomes" id="UP000039046">
    <property type="component" value="Unassembled WGS sequence"/>
</dbReference>
<dbReference type="HOGENOM" id="CLU_037263_0_1_1"/>
<gene>
    <name evidence="5" type="ORF">VHEMI05543</name>
</gene>
<proteinExistence type="predicted"/>
<dbReference type="EMBL" id="CDHN01000003">
    <property type="protein sequence ID" value="CEJ89717.1"/>
    <property type="molecule type" value="Genomic_DNA"/>
</dbReference>
<dbReference type="Pfam" id="PF13409">
    <property type="entry name" value="GST_N_2"/>
    <property type="match status" value="1"/>
</dbReference>
<organism evidence="5 6">
    <name type="scientific">[Torrubiella] hemipterigena</name>
    <dbReference type="NCBI Taxonomy" id="1531966"/>
    <lineage>
        <taxon>Eukaryota</taxon>
        <taxon>Fungi</taxon>
        <taxon>Dikarya</taxon>
        <taxon>Ascomycota</taxon>
        <taxon>Pezizomycotina</taxon>
        <taxon>Sordariomycetes</taxon>
        <taxon>Hypocreomycetidae</taxon>
        <taxon>Hypocreales</taxon>
        <taxon>Clavicipitaceae</taxon>
        <taxon>Clavicipitaceae incertae sedis</taxon>
        <taxon>'Torrubiella' clade</taxon>
    </lineage>
</organism>
<feature type="domain" description="GST C-terminal" evidence="4">
    <location>
        <begin position="165"/>
        <end position="272"/>
    </location>
</feature>
<feature type="active site" description="Nucleophile" evidence="1">
    <location>
        <position position="47"/>
    </location>
</feature>
<dbReference type="InterPro" id="IPR036282">
    <property type="entry name" value="Glutathione-S-Trfase_C_sf"/>
</dbReference>
<dbReference type="InterPro" id="IPR010987">
    <property type="entry name" value="Glutathione-S-Trfase_C-like"/>
</dbReference>
<evidence type="ECO:0000256" key="1">
    <source>
        <dbReference type="PIRSR" id="PIRSR015753-1"/>
    </source>
</evidence>
<feature type="binding site" evidence="2">
    <location>
        <position position="80"/>
    </location>
    <ligand>
        <name>glutathione</name>
        <dbReference type="ChEBI" id="CHEBI:57925"/>
    </ligand>
</feature>
<dbReference type="PIRSF" id="PIRSF015753">
    <property type="entry name" value="GST"/>
    <property type="match status" value="1"/>
</dbReference>
<feature type="binding site" evidence="2">
    <location>
        <begin position="115"/>
        <end position="118"/>
    </location>
    <ligand>
        <name>glutathione</name>
        <dbReference type="ChEBI" id="CHEBI:57925"/>
    </ligand>
</feature>
<dbReference type="OrthoDB" id="2309723at2759"/>
<dbReference type="AlphaFoldDB" id="A0A0A1TJ27"/>
<dbReference type="PANTHER" id="PTHR32419">
    <property type="entry name" value="GLUTATHIONYL-HYDROQUINONE REDUCTASE"/>
    <property type="match status" value="1"/>
</dbReference>
<feature type="site" description="Lowers pKa of active site Cys" evidence="3">
    <location>
        <position position="298"/>
    </location>
</feature>
<dbReference type="SUPFAM" id="SSF52833">
    <property type="entry name" value="Thioredoxin-like"/>
    <property type="match status" value="1"/>
</dbReference>
<sequence>MSKGLIYHKDGSFTRPDTDYRSFISREPGAEFPPEAGRYALYISPGCPWAHRTMIMRKLKGLEDIIELIQVHPYLGQDGWYFSGEMGSPPEDPLHPGFTTLKQLYLSNDPNFSGRYTVPLLWDKKTDRPVNNESSELIVMFATEFDGLIPEHLRESSKPDGGLYPANLKAEIDAINKTVYDTLNNGVYKVGFARSQESYEENIGPLFETLRELDTWLSKTPYLVGNGLTLADIRLYPTIARFDAAYNTAMLCTLDTIRGGNYPNLHRWLRRLFWNADKHGNAFYDTTAPWLHYYPGGYADSRRRIVFNADIPLIIPKAPDVEILIPKLEG</sequence>
<dbReference type="Gene3D" id="1.20.1050.10">
    <property type="match status" value="1"/>
</dbReference>
<evidence type="ECO:0000313" key="6">
    <source>
        <dbReference type="Proteomes" id="UP000039046"/>
    </source>
</evidence>
<dbReference type="STRING" id="1531966.A0A0A1TJ27"/>
<feature type="binding site" evidence="2">
    <location>
        <begin position="133"/>
        <end position="134"/>
    </location>
    <ligand>
        <name>glutathione</name>
        <dbReference type="ChEBI" id="CHEBI:57925"/>
    </ligand>
</feature>
<reference evidence="5 6" key="1">
    <citation type="journal article" date="2015" name="Genome Announc.">
        <title>Draft Genome Sequence and Gene Annotation of the Entomopathogenic Fungus Verticillium hemipterigenum.</title>
        <authorList>
            <person name="Horn F."/>
            <person name="Habel A."/>
            <person name="Scharf D.H."/>
            <person name="Dworschak J."/>
            <person name="Brakhage A.A."/>
            <person name="Guthke R."/>
            <person name="Hertweck C."/>
            <person name="Linde J."/>
        </authorList>
    </citation>
    <scope>NUCLEOTIDE SEQUENCE [LARGE SCALE GENOMIC DNA]</scope>
</reference>
<accession>A0A0A1TJ27</accession>
<dbReference type="Pfam" id="PF13410">
    <property type="entry name" value="GST_C_2"/>
    <property type="match status" value="1"/>
</dbReference>
<evidence type="ECO:0000256" key="3">
    <source>
        <dbReference type="PIRSR" id="PIRSR015753-3"/>
    </source>
</evidence>
<dbReference type="PROSITE" id="PS50405">
    <property type="entry name" value="GST_CTER"/>
    <property type="match status" value="1"/>
</dbReference>
<name>A0A0A1TJ27_9HYPO</name>
<dbReference type="PANTHER" id="PTHR32419:SF25">
    <property type="entry name" value="GLUTATHIONE S-TRANSFERASE (EUROFUNG)"/>
    <property type="match status" value="1"/>
</dbReference>
<protein>
    <recommendedName>
        <fullName evidence="4">GST C-terminal domain-containing protein</fullName>
    </recommendedName>
</protein>
<dbReference type="CDD" id="cd03190">
    <property type="entry name" value="GST_C_Omega_like"/>
    <property type="match status" value="1"/>
</dbReference>
<feature type="site" description="Lowers pKa of active site Cys" evidence="3">
    <location>
        <position position="246"/>
    </location>
</feature>
<dbReference type="InterPro" id="IPR047047">
    <property type="entry name" value="GST_Omega-like_C"/>
</dbReference>